<gene>
    <name evidence="3" type="primary">YPL264C</name>
    <name evidence="3" type="ORF">AK812_SmicGene4073</name>
</gene>
<feature type="compositionally biased region" description="Basic and acidic residues" evidence="1">
    <location>
        <begin position="900"/>
        <end position="910"/>
    </location>
</feature>
<dbReference type="PANTHER" id="PTHR22911:SF137">
    <property type="entry name" value="SOLUTE CARRIER FAMILY 35 MEMBER G2-RELATED"/>
    <property type="match status" value="1"/>
</dbReference>
<dbReference type="AlphaFoldDB" id="A0A1Q9EXA4"/>
<feature type="transmembrane region" description="Helical" evidence="2">
    <location>
        <begin position="683"/>
        <end position="703"/>
    </location>
</feature>
<dbReference type="InterPro" id="IPR037185">
    <property type="entry name" value="EmrE-like"/>
</dbReference>
<feature type="transmembrane region" description="Helical" evidence="2">
    <location>
        <begin position="710"/>
        <end position="728"/>
    </location>
</feature>
<organism evidence="3 4">
    <name type="scientific">Symbiodinium microadriaticum</name>
    <name type="common">Dinoflagellate</name>
    <name type="synonym">Zooxanthella microadriatica</name>
    <dbReference type="NCBI Taxonomy" id="2951"/>
    <lineage>
        <taxon>Eukaryota</taxon>
        <taxon>Sar</taxon>
        <taxon>Alveolata</taxon>
        <taxon>Dinophyceae</taxon>
        <taxon>Suessiales</taxon>
        <taxon>Symbiodiniaceae</taxon>
        <taxon>Symbiodinium</taxon>
    </lineage>
</organism>
<evidence type="ECO:0000256" key="1">
    <source>
        <dbReference type="SAM" id="MobiDB-lite"/>
    </source>
</evidence>
<dbReference type="OrthoDB" id="428084at2759"/>
<comment type="caution">
    <text evidence="3">The sequence shown here is derived from an EMBL/GenBank/DDBJ whole genome shotgun (WGS) entry which is preliminary data.</text>
</comment>
<keyword evidence="2" id="KW-0812">Transmembrane</keyword>
<feature type="transmembrane region" description="Helical" evidence="2">
    <location>
        <begin position="89"/>
        <end position="111"/>
    </location>
</feature>
<feature type="transmembrane region" description="Helical" evidence="2">
    <location>
        <begin position="810"/>
        <end position="831"/>
    </location>
</feature>
<dbReference type="SUPFAM" id="SSF103481">
    <property type="entry name" value="Multidrug resistance efflux transporter EmrE"/>
    <property type="match status" value="1"/>
</dbReference>
<feature type="transmembrane region" description="Helical" evidence="2">
    <location>
        <begin position="655"/>
        <end position="677"/>
    </location>
</feature>
<feature type="region of interest" description="Disordered" evidence="1">
    <location>
        <begin position="899"/>
        <end position="921"/>
    </location>
</feature>
<dbReference type="GO" id="GO:0016020">
    <property type="term" value="C:membrane"/>
    <property type="evidence" value="ECO:0007669"/>
    <property type="project" value="TreeGrafter"/>
</dbReference>
<feature type="transmembrane region" description="Helical" evidence="2">
    <location>
        <begin position="870"/>
        <end position="889"/>
    </location>
</feature>
<keyword evidence="4" id="KW-1185">Reference proteome</keyword>
<evidence type="ECO:0000256" key="2">
    <source>
        <dbReference type="SAM" id="Phobius"/>
    </source>
</evidence>
<feature type="transmembrane region" description="Helical" evidence="2">
    <location>
        <begin position="192"/>
        <end position="214"/>
    </location>
</feature>
<feature type="transmembrane region" description="Helical" evidence="2">
    <location>
        <begin position="619"/>
        <end position="640"/>
    </location>
</feature>
<name>A0A1Q9EXA4_SYMMI</name>
<accession>A0A1Q9EXA4</accession>
<dbReference type="PANTHER" id="PTHR22911">
    <property type="entry name" value="ACYL-MALONYL CONDENSING ENZYME-RELATED"/>
    <property type="match status" value="1"/>
</dbReference>
<feature type="transmembrane region" description="Helical" evidence="2">
    <location>
        <begin position="591"/>
        <end position="613"/>
    </location>
</feature>
<reference evidence="3 4" key="1">
    <citation type="submission" date="2016-02" db="EMBL/GenBank/DDBJ databases">
        <title>Genome analysis of coral dinoflagellate symbionts highlights evolutionary adaptations to a symbiotic lifestyle.</title>
        <authorList>
            <person name="Aranda M."/>
            <person name="Li Y."/>
            <person name="Liew Y.J."/>
            <person name="Baumgarten S."/>
            <person name="Simakov O."/>
            <person name="Wilson M."/>
            <person name="Piel J."/>
            <person name="Ashoor H."/>
            <person name="Bougouffa S."/>
            <person name="Bajic V.B."/>
            <person name="Ryu T."/>
            <person name="Ravasi T."/>
            <person name="Bayer T."/>
            <person name="Micklem G."/>
            <person name="Kim H."/>
            <person name="Bhak J."/>
            <person name="Lajeunesse T.C."/>
            <person name="Voolstra C.R."/>
        </authorList>
    </citation>
    <scope>NUCLEOTIDE SEQUENCE [LARGE SCALE GENOMIC DNA]</scope>
    <source>
        <strain evidence="3 4">CCMP2467</strain>
    </source>
</reference>
<evidence type="ECO:0000313" key="4">
    <source>
        <dbReference type="Proteomes" id="UP000186817"/>
    </source>
</evidence>
<dbReference type="Proteomes" id="UP000186817">
    <property type="component" value="Unassembled WGS sequence"/>
</dbReference>
<evidence type="ECO:0000313" key="3">
    <source>
        <dbReference type="EMBL" id="OLQ12041.1"/>
    </source>
</evidence>
<protein>
    <submittedName>
        <fullName evidence="3">Putative transport protein</fullName>
    </submittedName>
</protein>
<keyword evidence="2" id="KW-0472">Membrane</keyword>
<dbReference type="EMBL" id="LSRX01000049">
    <property type="protein sequence ID" value="OLQ12041.1"/>
    <property type="molecule type" value="Genomic_DNA"/>
</dbReference>
<keyword evidence="2" id="KW-1133">Transmembrane helix</keyword>
<feature type="transmembrane region" description="Helical" evidence="2">
    <location>
        <begin position="843"/>
        <end position="864"/>
    </location>
</feature>
<proteinExistence type="predicted"/>
<sequence length="937" mass="102137">MKLEQYPQRAVCGSDRYIVTALLQFSVVQVCGLFDIAREQEGCEVASGRVERTATTEYGDVDDEDDFADDCDDDDAAEEEYVEQEEEGVIFIDIGVNIIMTIIAVLAAFIANTKIIFTMWRVDLFALSAWAEIFALKPPLTDPVERQRFSQMQMCKGGKHKRLTDIYMYIGFDKMLVDVVNEIEDATLRRVMVFYMEALPIVSIVVPFWGYLLGTYDPKKEPLRQGATADKSQKAEHVACQVQNLRDTAKDAILRKIELEAKARTIELEKTRLGLEEQVRRGNLEREKEELAKKRLGNEVRRLRADAEMVAASPLTNPEVLKATNLVAELLDVERAAVLRNFSKKMVFELWAQMWPFGESDRVMQYRNPVCKVAVGGDQDAGDEEMFAWHPWLQLQQLPPDVDLLEKQLPSGRSGAGAGTSASSNARPAYAGFACDYEYGYIYDFDGGDRDGYTDDADDDHVIHRPRADTPANDRTRNALRQTSGKAEHGWAGQGNKRLRRSDTEEFVDVIAQTTKKRKVIECAANAGTSIGLEAGIRGEVQHVDHIGDVQAQLAFAPAAGGPDAEDAAEACHMSPAINPRSIMTPRHEHLLGLLATAGGSLTFVVVVVAIEWLEREHWPALAMLGLANCVVSIGLLALVRQRKIQWPTKPSQRVWLFARGVSSVFALAFAVLATFFDCPAGDTMAISSTNVFASAVLGCLLFGEAFGKLKVASVFVTTFGAVLVAKPEFIFTTVTEQPYLGYMFAAASGLGLSGIIVCCRKLGNEVSPVISAISSTSQRGASLLLLAVLPLWERDLSASLEKLHPHAGWAVLWILGVAIVLAVQVTLLSLGSSMAPAGASGVVVTCGDIFFGYIGQILVFGILPDAVTLAGVVLLVGSVLMIMMDTVAARSTLTPLEPEATKASDDGSFGKDAGSPPEEVCKDLPPKVACAACLPW</sequence>